<sequence length="201" mass="23037">MEWDFRVRDRYQAERAKSKLEDSPEHNWAETTYDGKEGSDVIAVPNHWHRVRSRYSPASITDNTFIDLTHNQNHDEIMEVLEGKMIFYLDGKEHPTSAGDPPIIIPRGHIHGFTIIKGTYARFIERTVPTGTFKALFFQDLFQRPGIPSFLMVMRAFYDGDAFVSLPGGFKWLDYLFITIAGLLAKAFMPGKPATVRRLGK</sequence>
<protein>
    <submittedName>
        <fullName evidence="2">Uncharacterized protein</fullName>
    </submittedName>
</protein>
<evidence type="ECO:0000256" key="1">
    <source>
        <dbReference type="SAM" id="Phobius"/>
    </source>
</evidence>
<evidence type="ECO:0000313" key="2">
    <source>
        <dbReference type="EMBL" id="TVY27291.1"/>
    </source>
</evidence>
<dbReference type="Gene3D" id="2.60.120.10">
    <property type="entry name" value="Jelly Rolls"/>
    <property type="match status" value="1"/>
</dbReference>
<reference evidence="2 3" key="1">
    <citation type="submission" date="2018-05" db="EMBL/GenBank/DDBJ databases">
        <title>Genome sequencing and assembly of the regulated plant pathogen Lachnellula willkommii and related sister species for the development of diagnostic species identification markers.</title>
        <authorList>
            <person name="Giroux E."/>
            <person name="Bilodeau G."/>
        </authorList>
    </citation>
    <scope>NUCLEOTIDE SEQUENCE [LARGE SCALE GENOMIC DNA]</scope>
    <source>
        <strain evidence="2 3">CBS 185.66</strain>
    </source>
</reference>
<dbReference type="Proteomes" id="UP000431533">
    <property type="component" value="Unassembled WGS sequence"/>
</dbReference>
<dbReference type="InterPro" id="IPR011051">
    <property type="entry name" value="RmlC_Cupin_sf"/>
</dbReference>
<dbReference type="RefSeq" id="XP_031006079.1">
    <property type="nucleotide sequence ID" value="XM_031148369.1"/>
</dbReference>
<dbReference type="InterPro" id="IPR014710">
    <property type="entry name" value="RmlC-like_jellyroll"/>
</dbReference>
<dbReference type="GeneID" id="41983596"/>
<comment type="caution">
    <text evidence="2">The sequence shown here is derived from an EMBL/GenBank/DDBJ whole genome shotgun (WGS) entry which is preliminary data.</text>
</comment>
<dbReference type="SUPFAM" id="SSF51182">
    <property type="entry name" value="RmlC-like cupins"/>
    <property type="match status" value="1"/>
</dbReference>
<accession>A0A8H8R442</accession>
<keyword evidence="1" id="KW-0812">Transmembrane</keyword>
<feature type="transmembrane region" description="Helical" evidence="1">
    <location>
        <begin position="172"/>
        <end position="189"/>
    </location>
</feature>
<evidence type="ECO:0000313" key="3">
    <source>
        <dbReference type="Proteomes" id="UP000431533"/>
    </source>
</evidence>
<dbReference type="AlphaFoldDB" id="A0A8H8R442"/>
<name>A0A8H8R442_9HELO</name>
<keyword evidence="1" id="KW-1133">Transmembrane helix</keyword>
<proteinExistence type="predicted"/>
<organism evidence="2 3">
    <name type="scientific">Lachnellula hyalina</name>
    <dbReference type="NCBI Taxonomy" id="1316788"/>
    <lineage>
        <taxon>Eukaryota</taxon>
        <taxon>Fungi</taxon>
        <taxon>Dikarya</taxon>
        <taxon>Ascomycota</taxon>
        <taxon>Pezizomycotina</taxon>
        <taxon>Leotiomycetes</taxon>
        <taxon>Helotiales</taxon>
        <taxon>Lachnaceae</taxon>
        <taxon>Lachnellula</taxon>
    </lineage>
</organism>
<keyword evidence="3" id="KW-1185">Reference proteome</keyword>
<dbReference type="OrthoDB" id="504210at2759"/>
<keyword evidence="1" id="KW-0472">Membrane</keyword>
<dbReference type="EMBL" id="QGMH01000051">
    <property type="protein sequence ID" value="TVY27291.1"/>
    <property type="molecule type" value="Genomic_DNA"/>
</dbReference>
<gene>
    <name evidence="2" type="ORF">LHYA1_G003398</name>
</gene>